<gene>
    <name evidence="1" type="ORF">ACFPTN_10540</name>
</gene>
<dbReference type="Proteomes" id="UP001595974">
    <property type="component" value="Unassembled WGS sequence"/>
</dbReference>
<comment type="caution">
    <text evidence="1">The sequence shown here is derived from an EMBL/GenBank/DDBJ whole genome shotgun (WGS) entry which is preliminary data.</text>
</comment>
<proteinExistence type="predicted"/>
<name>A0ABW1ARN2_9RHOO</name>
<sequence length="315" mass="33428">MANVIASPRFWKKKAILIKSEATVGTDALPVGAANWIEARNVTFAPLDVETVERNIEQPYFGNGGTLATGRYSTLSFETALVGPGEAGDAPKIAPLLLACAFKETLEVDTSATYDLVSEAIGAVTAYINIDGTLHKMVGCRGTATITIGAKAIPLIRFELQSIYTDPTAVGLPAVDKTGWMIEQPVTAATTLGLTLNAIPLAYSALEIALANQLARIDLPGPQVEVAITDRKPTMSATVLAPGLGVFNPFGLVTAGTVVDITTTHDNRAGHKAKLEGQVRVIGVEYDNVEGMLAYRLTFEPWPVDGNDELTITYL</sequence>
<dbReference type="RefSeq" id="WP_096447662.1">
    <property type="nucleotide sequence ID" value="NZ_JBHSOG010000042.1"/>
</dbReference>
<evidence type="ECO:0000313" key="2">
    <source>
        <dbReference type="Proteomes" id="UP001595974"/>
    </source>
</evidence>
<dbReference type="InterPro" id="IPR044000">
    <property type="entry name" value="Phage_tube_2"/>
</dbReference>
<keyword evidence="2" id="KW-1185">Reference proteome</keyword>
<evidence type="ECO:0000313" key="1">
    <source>
        <dbReference type="EMBL" id="MFC5769810.1"/>
    </source>
</evidence>
<dbReference type="EMBL" id="JBHSOG010000042">
    <property type="protein sequence ID" value="MFC5769810.1"/>
    <property type="molecule type" value="Genomic_DNA"/>
</dbReference>
<dbReference type="Pfam" id="PF18906">
    <property type="entry name" value="Phage_tube_2"/>
    <property type="match status" value="1"/>
</dbReference>
<organism evidence="1 2">
    <name type="scientific">Thauera sinica</name>
    <dbReference type="NCBI Taxonomy" id="2665146"/>
    <lineage>
        <taxon>Bacteria</taxon>
        <taxon>Pseudomonadati</taxon>
        <taxon>Pseudomonadota</taxon>
        <taxon>Betaproteobacteria</taxon>
        <taxon>Rhodocyclales</taxon>
        <taxon>Zoogloeaceae</taxon>
        <taxon>Thauera</taxon>
    </lineage>
</organism>
<reference evidence="2" key="1">
    <citation type="journal article" date="2019" name="Int. J. Syst. Evol. Microbiol.">
        <title>The Global Catalogue of Microorganisms (GCM) 10K type strain sequencing project: providing services to taxonomists for standard genome sequencing and annotation.</title>
        <authorList>
            <consortium name="The Broad Institute Genomics Platform"/>
            <consortium name="The Broad Institute Genome Sequencing Center for Infectious Disease"/>
            <person name="Wu L."/>
            <person name="Ma J."/>
        </authorList>
    </citation>
    <scope>NUCLEOTIDE SEQUENCE [LARGE SCALE GENOMIC DNA]</scope>
    <source>
        <strain evidence="2">SHR3</strain>
    </source>
</reference>
<protein>
    <submittedName>
        <fullName evidence="1">Phage tail tube protein</fullName>
    </submittedName>
</protein>
<accession>A0ABW1ARN2</accession>